<dbReference type="RefSeq" id="WP_125127861.1">
    <property type="nucleotide sequence ID" value="NZ_RHJS01000002.1"/>
</dbReference>
<name>A0A426DHR9_9FIRM</name>
<evidence type="ECO:0000259" key="1">
    <source>
        <dbReference type="Pfam" id="PF14751"/>
    </source>
</evidence>
<evidence type="ECO:0000313" key="2">
    <source>
        <dbReference type="EMBL" id="RRK32390.1"/>
    </source>
</evidence>
<dbReference type="AlphaFoldDB" id="A0A426DHR9"/>
<feature type="domain" description="DUF4474" evidence="1">
    <location>
        <begin position="42"/>
        <end position="276"/>
    </location>
</feature>
<evidence type="ECO:0000313" key="3">
    <source>
        <dbReference type="Proteomes" id="UP000274920"/>
    </source>
</evidence>
<proteinExistence type="predicted"/>
<protein>
    <submittedName>
        <fullName evidence="2">DUF4474 domain-containing protein</fullName>
    </submittedName>
</protein>
<keyword evidence="3" id="KW-1185">Reference proteome</keyword>
<dbReference type="InterPro" id="IPR029322">
    <property type="entry name" value="DUF4474"/>
</dbReference>
<sequence length="295" mass="34848">MYTLLSLFILIALLFLVLNHCRKRKIICRISCMTLTEKCCLLNQLAEPFGFCYDHRQDIFSSRTDAWQKDFGYGKLYDLASLSMNMVLDTEPVYFNYENKTWLIQFWKGQYGITSGAEAGIYHADRVVPPMLRGQTIFQAADDHEMLPMRIRLLSSCSGQLFCISHIHWWLTGFVIGYCISPSELTAEYTITFPDMEMCSAFLNSLTELGYGWDEIRLEGTNLRFVFTVPSVCESPGWRRNFILWKNRLFCRIYRKVTCPFSTTADRLLYLYYYLPFAFRRTICPRRFKKHKRYR</sequence>
<comment type="caution">
    <text evidence="2">The sequence shown here is derived from an EMBL/GenBank/DDBJ whole genome shotgun (WGS) entry which is preliminary data.</text>
</comment>
<accession>A0A426DHR9</accession>
<gene>
    <name evidence="2" type="ORF">EBB54_14235</name>
</gene>
<organism evidence="2 3">
    <name type="scientific">Schaedlerella arabinosiphila</name>
    <dbReference type="NCBI Taxonomy" id="2044587"/>
    <lineage>
        <taxon>Bacteria</taxon>
        <taxon>Bacillati</taxon>
        <taxon>Bacillota</taxon>
        <taxon>Clostridia</taxon>
        <taxon>Lachnospirales</taxon>
        <taxon>Lachnospiraceae</taxon>
        <taxon>Schaedlerella</taxon>
    </lineage>
</organism>
<dbReference type="EMBL" id="RHJS01000002">
    <property type="protein sequence ID" value="RRK32390.1"/>
    <property type="molecule type" value="Genomic_DNA"/>
</dbReference>
<reference evidence="2" key="1">
    <citation type="submission" date="2018-10" db="EMBL/GenBank/DDBJ databases">
        <title>Schaedlerella arabinophila gen. nov. sp. nov., isolated from the mouse intestinal tract and comparative analysis with the genome of the closely related altered Schaedler flora strain ASF502.</title>
        <authorList>
            <person name="Miyake S."/>
            <person name="Soh M."/>
            <person name="Seedorf H."/>
        </authorList>
    </citation>
    <scope>NUCLEOTIDE SEQUENCE [LARGE SCALE GENOMIC DNA]</scope>
    <source>
        <strain evidence="2">DSM 106076</strain>
    </source>
</reference>
<dbReference type="Pfam" id="PF14751">
    <property type="entry name" value="DUF4474"/>
    <property type="match status" value="1"/>
</dbReference>
<dbReference type="Proteomes" id="UP000274920">
    <property type="component" value="Unassembled WGS sequence"/>
</dbReference>